<dbReference type="RefSeq" id="WP_270896692.1">
    <property type="nucleotide sequence ID" value="NZ_JBHSPF010000017.1"/>
</dbReference>
<evidence type="ECO:0000313" key="1">
    <source>
        <dbReference type="EMBL" id="MFC5628007.1"/>
    </source>
</evidence>
<keyword evidence="2" id="KW-1185">Reference proteome</keyword>
<comment type="caution">
    <text evidence="1">The sequence shown here is derived from an EMBL/GenBank/DDBJ whole genome shotgun (WGS) entry which is preliminary data.</text>
</comment>
<evidence type="ECO:0000313" key="2">
    <source>
        <dbReference type="Proteomes" id="UP001596143"/>
    </source>
</evidence>
<dbReference type="EMBL" id="JBHSPF010000017">
    <property type="protein sequence ID" value="MFC5628007.1"/>
    <property type="molecule type" value="Genomic_DNA"/>
</dbReference>
<name>A0ABW0U5G9_9BACI</name>
<proteinExistence type="predicted"/>
<dbReference type="Proteomes" id="UP001596143">
    <property type="component" value="Unassembled WGS sequence"/>
</dbReference>
<accession>A0ABW0U5G9</accession>
<gene>
    <name evidence="1" type="ORF">ACFPTR_03755</name>
</gene>
<protein>
    <submittedName>
        <fullName evidence="1">Uncharacterized protein</fullName>
    </submittedName>
</protein>
<organism evidence="1 2">
    <name type="scientific">Aliibacillus thermotolerans</name>
    <dbReference type="NCBI Taxonomy" id="1834418"/>
    <lineage>
        <taxon>Bacteria</taxon>
        <taxon>Bacillati</taxon>
        <taxon>Bacillota</taxon>
        <taxon>Bacilli</taxon>
        <taxon>Bacillales</taxon>
        <taxon>Bacillaceae</taxon>
        <taxon>Aliibacillus</taxon>
    </lineage>
</organism>
<reference evidence="2" key="1">
    <citation type="journal article" date="2019" name="Int. J. Syst. Evol. Microbiol.">
        <title>The Global Catalogue of Microorganisms (GCM) 10K type strain sequencing project: providing services to taxonomists for standard genome sequencing and annotation.</title>
        <authorList>
            <consortium name="The Broad Institute Genomics Platform"/>
            <consortium name="The Broad Institute Genome Sequencing Center for Infectious Disease"/>
            <person name="Wu L."/>
            <person name="Ma J."/>
        </authorList>
    </citation>
    <scope>NUCLEOTIDE SEQUENCE [LARGE SCALE GENOMIC DNA]</scope>
    <source>
        <strain evidence="2">CGMCC 1.15790</strain>
    </source>
</reference>
<sequence length="96" mass="11206">MDIFLLPLHQKLLLENASWPNHGMFQHQIVDGNKSWIVMPSFDQSIACESKPWMGHATVSYKNSLWKQAMNGSWHRFNPNTIVKAIHARCMEPFQR</sequence>